<dbReference type="STRING" id="6205.A0A0R3WTL4"/>
<evidence type="ECO:0000259" key="2">
    <source>
        <dbReference type="Pfam" id="PF24542"/>
    </source>
</evidence>
<gene>
    <name evidence="3" type="ORF">TTAC_LOCUS4088</name>
</gene>
<dbReference type="AlphaFoldDB" id="A0A0R3WTL4"/>
<organism evidence="5">
    <name type="scientific">Hydatigena taeniaeformis</name>
    <name type="common">Feline tapeworm</name>
    <name type="synonym">Taenia taeniaeformis</name>
    <dbReference type="NCBI Taxonomy" id="6205"/>
    <lineage>
        <taxon>Eukaryota</taxon>
        <taxon>Metazoa</taxon>
        <taxon>Spiralia</taxon>
        <taxon>Lophotrochozoa</taxon>
        <taxon>Platyhelminthes</taxon>
        <taxon>Cestoda</taxon>
        <taxon>Eucestoda</taxon>
        <taxon>Cyclophyllidea</taxon>
        <taxon>Taeniidae</taxon>
        <taxon>Hydatigera</taxon>
    </lineage>
</organism>
<evidence type="ECO:0000313" key="5">
    <source>
        <dbReference type="WBParaSite" id="TTAC_0000410401-mRNA-1"/>
    </source>
</evidence>
<accession>A0A0R3WTL4</accession>
<dbReference type="EMBL" id="UYWX01003638">
    <property type="protein sequence ID" value="VDM24149.1"/>
    <property type="molecule type" value="Genomic_DNA"/>
</dbReference>
<feature type="region of interest" description="Disordered" evidence="1">
    <location>
        <begin position="90"/>
        <end position="110"/>
    </location>
</feature>
<proteinExistence type="predicted"/>
<dbReference type="Pfam" id="PF24542">
    <property type="entry name" value="Ig_TPPC8_C"/>
    <property type="match status" value="1"/>
</dbReference>
<dbReference type="InterPro" id="IPR057651">
    <property type="entry name" value="Ig_TPPC8_C"/>
</dbReference>
<keyword evidence="4" id="KW-1185">Reference proteome</keyword>
<feature type="domain" description="TPPC8 C-terminal Ig-like" evidence="2">
    <location>
        <begin position="2"/>
        <end position="85"/>
    </location>
</feature>
<evidence type="ECO:0000256" key="1">
    <source>
        <dbReference type="SAM" id="MobiDB-lite"/>
    </source>
</evidence>
<dbReference type="OrthoDB" id="10558049at2759"/>
<name>A0A0R3WTL4_HYDTA</name>
<evidence type="ECO:0000313" key="4">
    <source>
        <dbReference type="Proteomes" id="UP000274429"/>
    </source>
</evidence>
<reference evidence="3 4" key="2">
    <citation type="submission" date="2018-11" db="EMBL/GenBank/DDBJ databases">
        <authorList>
            <consortium name="Pathogen Informatics"/>
        </authorList>
    </citation>
    <scope>NUCLEOTIDE SEQUENCE [LARGE SCALE GENOMIC DNA]</scope>
</reference>
<evidence type="ECO:0000313" key="3">
    <source>
        <dbReference type="EMBL" id="VDM24149.1"/>
    </source>
</evidence>
<dbReference type="WBParaSite" id="TTAC_0000410401-mRNA-1">
    <property type="protein sequence ID" value="TTAC_0000410401-mRNA-1"/>
    <property type="gene ID" value="TTAC_0000410401"/>
</dbReference>
<dbReference type="Proteomes" id="UP000274429">
    <property type="component" value="Unassembled WGS sequence"/>
</dbReference>
<protein>
    <recommendedName>
        <fullName evidence="2">TPPC8 C-terminal Ig-like domain-containing protein</fullName>
    </recommendedName>
</protein>
<sequence>MATIPVGVEIYNASSCPVTARISTAEDNTSRSPTVPQQPSPPRVLWTGVCVQQIPLAAGQIHRLTLIARVACPGVYEVNSLCLKASISPSATSPLPPPSRPHSSSISDKRGAVLPTGPVVAITSPPAPFVRQLCDFSSLVVVVAAEAS</sequence>
<reference evidence="5" key="1">
    <citation type="submission" date="2017-02" db="UniProtKB">
        <authorList>
            <consortium name="WormBaseParasite"/>
        </authorList>
    </citation>
    <scope>IDENTIFICATION</scope>
</reference>